<evidence type="ECO:0000256" key="5">
    <source>
        <dbReference type="ARBA" id="ARBA00022989"/>
    </source>
</evidence>
<feature type="transmembrane region" description="Helical" evidence="7">
    <location>
        <begin position="168"/>
        <end position="188"/>
    </location>
</feature>
<dbReference type="KEGG" id="aol:S58_44100"/>
<evidence type="ECO:0000256" key="3">
    <source>
        <dbReference type="ARBA" id="ARBA00022692"/>
    </source>
</evidence>
<feature type="transmembrane region" description="Helical" evidence="7">
    <location>
        <begin position="12"/>
        <end position="35"/>
    </location>
</feature>
<organism evidence="9 10">
    <name type="scientific">Bradyrhizobium oligotrophicum S58</name>
    <dbReference type="NCBI Taxonomy" id="1245469"/>
    <lineage>
        <taxon>Bacteria</taxon>
        <taxon>Pseudomonadati</taxon>
        <taxon>Pseudomonadota</taxon>
        <taxon>Alphaproteobacteria</taxon>
        <taxon>Hyphomicrobiales</taxon>
        <taxon>Nitrobacteraceae</taxon>
        <taxon>Bradyrhizobium</taxon>
    </lineage>
</organism>
<feature type="transmembrane region" description="Helical" evidence="7">
    <location>
        <begin position="90"/>
        <end position="115"/>
    </location>
</feature>
<comment type="similarity">
    <text evidence="2">Belongs to the DsbD family.</text>
</comment>
<reference evidence="9 10" key="1">
    <citation type="journal article" date="2013" name="Appl. Environ. Microbiol.">
        <title>Genome analysis suggests that the soil oligotrophic bacterium Agromonas oligotrophica (Bradyrhizobium oligotrophicum) is a nitrogen-fixing symbiont of Aeschynomene indica.</title>
        <authorList>
            <person name="Okubo T."/>
            <person name="Fukushima S."/>
            <person name="Itakura M."/>
            <person name="Oshima K."/>
            <person name="Longtonglang A."/>
            <person name="Teaumroong N."/>
            <person name="Mitsui H."/>
            <person name="Hattori M."/>
            <person name="Hattori R."/>
            <person name="Hattori T."/>
            <person name="Minamisawa K."/>
        </authorList>
    </citation>
    <scope>NUCLEOTIDE SEQUENCE [LARGE SCALE GENOMIC DNA]</scope>
    <source>
        <strain evidence="9 10">S58</strain>
    </source>
</reference>
<dbReference type="PANTHER" id="PTHR31272">
    <property type="entry name" value="CYTOCHROME C-TYPE BIOGENESIS PROTEIN HI_1454-RELATED"/>
    <property type="match status" value="1"/>
</dbReference>
<evidence type="ECO:0000259" key="8">
    <source>
        <dbReference type="Pfam" id="PF02683"/>
    </source>
</evidence>
<dbReference type="InterPro" id="IPR003834">
    <property type="entry name" value="Cyt_c_assmbl_TM_dom"/>
</dbReference>
<gene>
    <name evidence="9" type="primary">soxV</name>
    <name evidence="9" type="ORF">S58_44100</name>
</gene>
<dbReference type="OrthoDB" id="9803065at2"/>
<evidence type="ECO:0000313" key="9">
    <source>
        <dbReference type="EMBL" id="BAM90395.1"/>
    </source>
</evidence>
<dbReference type="Pfam" id="PF02683">
    <property type="entry name" value="DsbD_TM"/>
    <property type="match status" value="1"/>
</dbReference>
<evidence type="ECO:0000256" key="6">
    <source>
        <dbReference type="ARBA" id="ARBA00023136"/>
    </source>
</evidence>
<evidence type="ECO:0000313" key="10">
    <source>
        <dbReference type="Proteomes" id="UP000011841"/>
    </source>
</evidence>
<feature type="transmembrane region" description="Helical" evidence="7">
    <location>
        <begin position="209"/>
        <end position="226"/>
    </location>
</feature>
<comment type="subcellular location">
    <subcellularLocation>
        <location evidence="1">Membrane</location>
        <topology evidence="1">Multi-pass membrane protein</topology>
    </subcellularLocation>
</comment>
<keyword evidence="3 7" id="KW-0812">Transmembrane</keyword>
<dbReference type="STRING" id="1245469.S58_44100"/>
<dbReference type="GO" id="GO:0017004">
    <property type="term" value="P:cytochrome complex assembly"/>
    <property type="evidence" value="ECO:0007669"/>
    <property type="project" value="UniProtKB-KW"/>
</dbReference>
<dbReference type="HOGENOM" id="CLU_053225_2_1_5"/>
<keyword evidence="4" id="KW-0201">Cytochrome c-type biogenesis</keyword>
<feature type="domain" description="Cytochrome C biogenesis protein transmembrane" evidence="8">
    <location>
        <begin position="5"/>
        <end position="194"/>
    </location>
</feature>
<feature type="transmembrane region" description="Helical" evidence="7">
    <location>
        <begin position="127"/>
        <end position="156"/>
    </location>
</feature>
<evidence type="ECO:0000256" key="4">
    <source>
        <dbReference type="ARBA" id="ARBA00022748"/>
    </source>
</evidence>
<dbReference type="eggNOG" id="COG0785">
    <property type="taxonomic scope" value="Bacteria"/>
</dbReference>
<dbReference type="RefSeq" id="WP_015667501.1">
    <property type="nucleotide sequence ID" value="NC_020453.1"/>
</dbReference>
<dbReference type="PATRIC" id="fig|1245469.3.peg.4515"/>
<dbReference type="EMBL" id="AP012603">
    <property type="protein sequence ID" value="BAM90395.1"/>
    <property type="molecule type" value="Genomic_DNA"/>
</dbReference>
<feature type="transmembrane region" description="Helical" evidence="7">
    <location>
        <begin position="56"/>
        <end position="84"/>
    </location>
</feature>
<keyword evidence="6 7" id="KW-0472">Membrane</keyword>
<protein>
    <submittedName>
        <fullName evidence="9">Putative transmembrane cytochrome C biogenesis protein, SoxV protein</fullName>
    </submittedName>
</protein>
<dbReference type="InterPro" id="IPR051790">
    <property type="entry name" value="Cytochrome_c-biogenesis_DsbD"/>
</dbReference>
<name>M4ZVM6_9BRAD</name>
<proteinExistence type="inferred from homology"/>
<accession>M4ZVM6</accession>
<dbReference type="GO" id="GO:0016020">
    <property type="term" value="C:membrane"/>
    <property type="evidence" value="ECO:0007669"/>
    <property type="project" value="UniProtKB-SubCell"/>
</dbReference>
<sequence>MDLDVTLGAALAAGLLSFLSPCILPLVPPFLCYMAGISAADPMTEGGMVQRRRTMLTALCFVAGFSLVFIGLGATASVFGRFIAGHLGQLGMVAGLVIIAMGLHFLGVLRIPLLYRSATIDVGRTPAGLLGAFVMGLAFAFGWTPCAGPVLAAVLMMAGAEATVGKGALLLAAYSVGTGIPFLIAAAFTGQFMTMLKGIKPHLPWVEKAMGGFLVLTGVAFLAGVIPEMSQWIFERFPSLTTIG</sequence>
<dbReference type="PANTHER" id="PTHR31272:SF4">
    <property type="entry name" value="CYTOCHROME C-TYPE BIOGENESIS PROTEIN HI_1454-RELATED"/>
    <property type="match status" value="1"/>
</dbReference>
<dbReference type="GeneID" id="301818197"/>
<dbReference type="AlphaFoldDB" id="M4ZVM6"/>
<evidence type="ECO:0000256" key="7">
    <source>
        <dbReference type="SAM" id="Phobius"/>
    </source>
</evidence>
<evidence type="ECO:0000256" key="1">
    <source>
        <dbReference type="ARBA" id="ARBA00004141"/>
    </source>
</evidence>
<keyword evidence="5 7" id="KW-1133">Transmembrane helix</keyword>
<evidence type="ECO:0000256" key="2">
    <source>
        <dbReference type="ARBA" id="ARBA00006143"/>
    </source>
</evidence>
<keyword evidence="10" id="KW-1185">Reference proteome</keyword>
<dbReference type="Proteomes" id="UP000011841">
    <property type="component" value="Chromosome"/>
</dbReference>